<dbReference type="EMBL" id="REGR01000010">
    <property type="protein sequence ID" value="RXZ43339.1"/>
    <property type="molecule type" value="Genomic_DNA"/>
</dbReference>
<evidence type="ECO:0000256" key="1">
    <source>
        <dbReference type="SAM" id="SignalP"/>
    </source>
</evidence>
<keyword evidence="1" id="KW-0732">Signal</keyword>
<accession>A0ABY0FBC6</accession>
<feature type="signal peptide" evidence="1">
    <location>
        <begin position="1"/>
        <end position="19"/>
    </location>
</feature>
<evidence type="ECO:0000313" key="3">
    <source>
        <dbReference type="Proteomes" id="UP000290682"/>
    </source>
</evidence>
<dbReference type="RefSeq" id="WP_129213082.1">
    <property type="nucleotide sequence ID" value="NZ_REGR01000010.1"/>
</dbReference>
<sequence>MAKLLVAAALFLCSGTTLAEPLAGQGREITQKGLSLLCVNKAQDSAWGKLLAGPNPESMCSCTAEKVSASLSKEDVIGIIGGEIKVKEDPRLKQLLEQAAFACLTHR</sequence>
<dbReference type="Proteomes" id="UP000290682">
    <property type="component" value="Unassembled WGS sequence"/>
</dbReference>
<proteinExistence type="predicted"/>
<protein>
    <submittedName>
        <fullName evidence="2">Uncharacterized protein</fullName>
    </submittedName>
</protein>
<name>A0ABY0FBC6_9NEIS</name>
<organism evidence="2 3">
    <name type="scientific">Crenobacter cavernae</name>
    <dbReference type="NCBI Taxonomy" id="2290923"/>
    <lineage>
        <taxon>Bacteria</taxon>
        <taxon>Pseudomonadati</taxon>
        <taxon>Pseudomonadota</taxon>
        <taxon>Betaproteobacteria</taxon>
        <taxon>Neisseriales</taxon>
        <taxon>Neisseriaceae</taxon>
        <taxon>Crenobacter</taxon>
    </lineage>
</organism>
<feature type="chain" id="PRO_5046445604" evidence="1">
    <location>
        <begin position="20"/>
        <end position="107"/>
    </location>
</feature>
<gene>
    <name evidence="2" type="ORF">EBB06_10185</name>
</gene>
<keyword evidence="3" id="KW-1185">Reference proteome</keyword>
<evidence type="ECO:0000313" key="2">
    <source>
        <dbReference type="EMBL" id="RXZ43339.1"/>
    </source>
</evidence>
<reference evidence="2 3" key="1">
    <citation type="submission" date="2018-10" db="EMBL/GenBank/DDBJ databases">
        <title>Draft genome of Fastidiocella sp. strain 375T, a bacterium isolated from a karstic cave dripping water.</title>
        <authorList>
            <person name="Coelho C."/>
            <person name="Verissimo A."/>
            <person name="Tiago I."/>
        </authorList>
    </citation>
    <scope>NUCLEOTIDE SEQUENCE [LARGE SCALE GENOMIC DNA]</scope>
    <source>
        <strain evidence="2 3">CAVE-375</strain>
    </source>
</reference>
<comment type="caution">
    <text evidence="2">The sequence shown here is derived from an EMBL/GenBank/DDBJ whole genome shotgun (WGS) entry which is preliminary data.</text>
</comment>